<comment type="caution">
    <text evidence="1">The sequence shown here is derived from an EMBL/GenBank/DDBJ whole genome shotgun (WGS) entry which is preliminary data.</text>
</comment>
<accession>A0ABT8JVF2</accession>
<evidence type="ECO:0000313" key="1">
    <source>
        <dbReference type="EMBL" id="MDN4609159.1"/>
    </source>
</evidence>
<name>A0ABT8JVF2_9BACL</name>
<dbReference type="Proteomes" id="UP001175097">
    <property type="component" value="Unassembled WGS sequence"/>
</dbReference>
<reference evidence="1" key="1">
    <citation type="submission" date="2023-03" db="EMBL/GenBank/DDBJ databases">
        <title>MT1 and MT2 Draft Genomes of Novel Species.</title>
        <authorList>
            <person name="Venkateswaran K."/>
        </authorList>
    </citation>
    <scope>NUCLEOTIDE SEQUENCE</scope>
    <source>
        <strain evidence="1">F6_3S_P_2</strain>
    </source>
</reference>
<gene>
    <name evidence="1" type="ORF">P5G49_16980</name>
</gene>
<dbReference type="RefSeq" id="WP_301245770.1">
    <property type="nucleotide sequence ID" value="NZ_JAROCC010000020.1"/>
</dbReference>
<proteinExistence type="predicted"/>
<protein>
    <submittedName>
        <fullName evidence="1">Uncharacterized protein</fullName>
    </submittedName>
</protein>
<sequence length="105" mass="11906">MKLSTEQVQRIVELQKRVVAVGEEFDYMTIHKHGVQMMHETFLETFEVFAVSSRECDVYPYEVSTVAGGVKIFTIMSAAEVVALGDTHPDKFDYISRAIQMEGVK</sequence>
<keyword evidence="2" id="KW-1185">Reference proteome</keyword>
<dbReference type="EMBL" id="JAROCC010000020">
    <property type="protein sequence ID" value="MDN4609159.1"/>
    <property type="molecule type" value="Genomic_DNA"/>
</dbReference>
<organism evidence="1 2">
    <name type="scientific">Sporosarcina highlanderae</name>
    <dbReference type="NCBI Taxonomy" id="3035916"/>
    <lineage>
        <taxon>Bacteria</taxon>
        <taxon>Bacillati</taxon>
        <taxon>Bacillota</taxon>
        <taxon>Bacilli</taxon>
        <taxon>Bacillales</taxon>
        <taxon>Caryophanaceae</taxon>
        <taxon>Sporosarcina</taxon>
    </lineage>
</organism>
<evidence type="ECO:0000313" key="2">
    <source>
        <dbReference type="Proteomes" id="UP001175097"/>
    </source>
</evidence>